<dbReference type="SUPFAM" id="SSF49899">
    <property type="entry name" value="Concanavalin A-like lectins/glucanases"/>
    <property type="match status" value="1"/>
</dbReference>
<evidence type="ECO:0000313" key="1">
    <source>
        <dbReference type="EMBL" id="MBB5316487.1"/>
    </source>
</evidence>
<sequence length="402" mass="43726">MIAISTKKTEQLPGVSVGQHYATAFSDGFFVRCLSGYRPGLMRSAVSSVSMGYAVCLTVSLLLLAGCRSRQDVASPTIEFTKIPPAAQGGRERVDTISGRVSGARPGQRIVIYAMSGPWWVQPWPDQPFIPIQADSTWSATSHLGFKYAAMLVDPGYQPPPTMDVAPSAGGSVAALAIVDGVGKPQIAPTVPIKFSGYDWGVRTIASDRGGLNLPYEGDNAWVDPEGALHLRIRKKGNKWSCAEVEMTRSLGYGTYLFTVRDTSHLEPASVLSLNTFDDFGGEQNYREVDVEMSQWGDGSSKDNAQFGIQPFYVPGNVAPFVEPAGKLTHSFHWEPGRVKFVTVRGDSIHKGAPVVAEHVFTSGVPSPGHEKMQLLFYVVASDKYPMQKDSEVVLEKFEYLP</sequence>
<name>A0A7W8IFY8_9BACT</name>
<evidence type="ECO:0000313" key="2">
    <source>
        <dbReference type="Proteomes" id="UP000568106"/>
    </source>
</evidence>
<dbReference type="Proteomes" id="UP000568106">
    <property type="component" value="Unassembled WGS sequence"/>
</dbReference>
<protein>
    <submittedName>
        <fullName evidence="1">Uncharacterized protein</fullName>
    </submittedName>
</protein>
<dbReference type="Gene3D" id="2.60.120.200">
    <property type="match status" value="1"/>
</dbReference>
<dbReference type="EMBL" id="JACHDY010000001">
    <property type="protein sequence ID" value="MBB5316487.1"/>
    <property type="molecule type" value="Genomic_DNA"/>
</dbReference>
<organism evidence="1 2">
    <name type="scientific">Tunturiibacter empetritectus</name>
    <dbReference type="NCBI Taxonomy" id="3069691"/>
    <lineage>
        <taxon>Bacteria</taxon>
        <taxon>Pseudomonadati</taxon>
        <taxon>Acidobacteriota</taxon>
        <taxon>Terriglobia</taxon>
        <taxon>Terriglobales</taxon>
        <taxon>Acidobacteriaceae</taxon>
        <taxon>Tunturiibacter</taxon>
    </lineage>
</organism>
<accession>A0A7W8IFY8</accession>
<dbReference type="InterPro" id="IPR013320">
    <property type="entry name" value="ConA-like_dom_sf"/>
</dbReference>
<proteinExistence type="predicted"/>
<dbReference type="AlphaFoldDB" id="A0A7W8IFY8"/>
<gene>
    <name evidence="1" type="ORF">HDF09_001137</name>
</gene>
<comment type="caution">
    <text evidence="1">The sequence shown here is derived from an EMBL/GenBank/DDBJ whole genome shotgun (WGS) entry which is preliminary data.</text>
</comment>
<reference evidence="1" key="1">
    <citation type="submission" date="2020-08" db="EMBL/GenBank/DDBJ databases">
        <title>Genomic Encyclopedia of Type Strains, Phase IV (KMG-V): Genome sequencing to study the core and pangenomes of soil and plant-associated prokaryotes.</title>
        <authorList>
            <person name="Whitman W."/>
        </authorList>
    </citation>
    <scope>NUCLEOTIDE SEQUENCE [LARGE SCALE GENOMIC DNA]</scope>
    <source>
        <strain evidence="1">M8UP27</strain>
    </source>
</reference>
<keyword evidence="2" id="KW-1185">Reference proteome</keyword>